<name>A0A8B6H341_MYTGA</name>
<dbReference type="InterPro" id="IPR014756">
    <property type="entry name" value="Ig_E-set"/>
</dbReference>
<comment type="similarity">
    <text evidence="1">Belongs to the arrestin family.</text>
</comment>
<evidence type="ECO:0000313" key="5">
    <source>
        <dbReference type="Proteomes" id="UP000596742"/>
    </source>
</evidence>
<dbReference type="AlphaFoldDB" id="A0A8B6H341"/>
<dbReference type="SMART" id="SM01017">
    <property type="entry name" value="Arrestin_C"/>
    <property type="match status" value="1"/>
</dbReference>
<keyword evidence="5" id="KW-1185">Reference proteome</keyword>
<gene>
    <name evidence="4" type="ORF">MGAL_10B003586</name>
</gene>
<dbReference type="GO" id="GO:0015031">
    <property type="term" value="P:protein transport"/>
    <property type="evidence" value="ECO:0007669"/>
    <property type="project" value="TreeGrafter"/>
</dbReference>
<dbReference type="PANTHER" id="PTHR11188:SF17">
    <property type="entry name" value="FI21816P1"/>
    <property type="match status" value="1"/>
</dbReference>
<dbReference type="Gene3D" id="2.60.40.640">
    <property type="match status" value="2"/>
</dbReference>
<evidence type="ECO:0000259" key="3">
    <source>
        <dbReference type="SMART" id="SM01017"/>
    </source>
</evidence>
<feature type="compositionally biased region" description="Polar residues" evidence="2">
    <location>
        <begin position="51"/>
        <end position="62"/>
    </location>
</feature>
<feature type="region of interest" description="Disordered" evidence="2">
    <location>
        <begin position="38"/>
        <end position="72"/>
    </location>
</feature>
<dbReference type="InterPro" id="IPR011021">
    <property type="entry name" value="Arrestin-like_N"/>
</dbReference>
<organism evidence="4 5">
    <name type="scientific">Mytilus galloprovincialis</name>
    <name type="common">Mediterranean mussel</name>
    <dbReference type="NCBI Taxonomy" id="29158"/>
    <lineage>
        <taxon>Eukaryota</taxon>
        <taxon>Metazoa</taxon>
        <taxon>Spiralia</taxon>
        <taxon>Lophotrochozoa</taxon>
        <taxon>Mollusca</taxon>
        <taxon>Bivalvia</taxon>
        <taxon>Autobranchia</taxon>
        <taxon>Pteriomorphia</taxon>
        <taxon>Mytilida</taxon>
        <taxon>Mytiloidea</taxon>
        <taxon>Mytilidae</taxon>
        <taxon>Mytilinae</taxon>
        <taxon>Mytilus</taxon>
    </lineage>
</organism>
<dbReference type="Proteomes" id="UP000596742">
    <property type="component" value="Unassembled WGS sequence"/>
</dbReference>
<dbReference type="OrthoDB" id="2333384at2759"/>
<proteinExistence type="inferred from homology"/>
<dbReference type="Pfam" id="PF00339">
    <property type="entry name" value="Arrestin_N"/>
    <property type="match status" value="1"/>
</dbReference>
<feature type="region of interest" description="Disordered" evidence="2">
    <location>
        <begin position="84"/>
        <end position="115"/>
    </location>
</feature>
<feature type="region of interest" description="Disordered" evidence="2">
    <location>
        <begin position="1"/>
        <end position="25"/>
    </location>
</feature>
<dbReference type="SUPFAM" id="SSF81296">
    <property type="entry name" value="E set domains"/>
    <property type="match status" value="2"/>
</dbReference>
<evidence type="ECO:0000256" key="2">
    <source>
        <dbReference type="SAM" id="MobiDB-lite"/>
    </source>
</evidence>
<dbReference type="EMBL" id="UYJE01009398">
    <property type="protein sequence ID" value="VDI73120.1"/>
    <property type="molecule type" value="Genomic_DNA"/>
</dbReference>
<sequence>MGPSQYKDNSLVETQGSVSPVGQTMDLTDDIEKIELDLTGLDTSDEKTRYRQNTTNGGQQISPRAAKYRDGGSKGKFAKYITVPEDNTNKSSPKAHNSLRGAPSMISGHGTTRSRGAPSFVGSVPTTSFHPGHEGTIRGLPSSMGTLTGRRNQPAYKSWNGALPNGHLPHGHTPRPGTLAFRRGGTERKEHFVHHFGIEVDKHINHRYSPGEEISGRVVYDVTRNLEIRFIEFQVIGHCAITTVNNITKIKKTKIDKFLCKRKYMVGTPDGRWTSLITPGHYVSSFRFLLPSGIPSTVQYDDNRNGFSAEITYMLKVRICDEVGSASARSNHSLNTLVKVLLSRRLNFTVRRPFDIHSVPMGLMPIIHTEDIQLSCSGVAIIDMSLDRTCYLAGDNIIVHLETQNKYARKIKSISCELVQKVTVLANKYRATYTVISVKDKNPQGVKSRHSKEKIMSYNINMPTQVSFLPSILPGCRTLHVTYTIFLSIKFKLCSGKLTMEIPISIGPATSSSNLEKYNSVPNFNRPVRFPHFNRNGDSKISIAGEQGPHVHSKFSHEGCAGLLCCFGNDGIR</sequence>
<reference evidence="4" key="1">
    <citation type="submission" date="2018-11" db="EMBL/GenBank/DDBJ databases">
        <authorList>
            <person name="Alioto T."/>
            <person name="Alioto T."/>
        </authorList>
    </citation>
    <scope>NUCLEOTIDE SEQUENCE</scope>
</reference>
<evidence type="ECO:0000256" key="1">
    <source>
        <dbReference type="ARBA" id="ARBA00005298"/>
    </source>
</evidence>
<evidence type="ECO:0000313" key="4">
    <source>
        <dbReference type="EMBL" id="VDI73120.1"/>
    </source>
</evidence>
<dbReference type="InterPro" id="IPR011022">
    <property type="entry name" value="Arrestin_C-like"/>
</dbReference>
<protein>
    <recommendedName>
        <fullName evidence="3">Arrestin C-terminal-like domain-containing protein</fullName>
    </recommendedName>
</protein>
<feature type="domain" description="Arrestin C-terminal-like" evidence="3">
    <location>
        <begin position="376"/>
        <end position="513"/>
    </location>
</feature>
<dbReference type="PANTHER" id="PTHR11188">
    <property type="entry name" value="ARRESTIN DOMAIN CONTAINING PROTEIN"/>
    <property type="match status" value="1"/>
</dbReference>
<dbReference type="InterPro" id="IPR014752">
    <property type="entry name" value="Arrestin-like_C"/>
</dbReference>
<dbReference type="GO" id="GO:0005737">
    <property type="term" value="C:cytoplasm"/>
    <property type="evidence" value="ECO:0007669"/>
    <property type="project" value="TreeGrafter"/>
</dbReference>
<dbReference type="InterPro" id="IPR050357">
    <property type="entry name" value="Arrestin_domain-protein"/>
</dbReference>
<comment type="caution">
    <text evidence="4">The sequence shown here is derived from an EMBL/GenBank/DDBJ whole genome shotgun (WGS) entry which is preliminary data.</text>
</comment>
<feature type="compositionally biased region" description="Polar residues" evidence="2">
    <location>
        <begin position="85"/>
        <end position="95"/>
    </location>
</feature>
<accession>A0A8B6H341</accession>
<dbReference type="Pfam" id="PF02752">
    <property type="entry name" value="Arrestin_C"/>
    <property type="match status" value="1"/>
</dbReference>